<keyword evidence="2" id="KW-1185">Reference proteome</keyword>
<sequence>MMANLLLFIHFRNKTLKKAVSDDEAYSCQTFCHLIIHRLLYS</sequence>
<proteinExistence type="predicted"/>
<reference evidence="2" key="1">
    <citation type="submission" date="2016-01" db="EMBL/GenBank/DDBJ databases">
        <authorList>
            <person name="Mitreva M."/>
            <person name="Pepin K.H."/>
            <person name="Mihindukulasuriya K.A."/>
            <person name="Fulton R."/>
            <person name="Fronick C."/>
            <person name="O'Laughlin M."/>
            <person name="Miner T."/>
            <person name="Herter B."/>
            <person name="Rosa B.A."/>
            <person name="Cordes M."/>
            <person name="Tomlinson C."/>
            <person name="Wollam A."/>
            <person name="Palsikar V.B."/>
            <person name="Mardis E.R."/>
            <person name="Wilson R.K."/>
        </authorList>
    </citation>
    <scope>NUCLEOTIDE SEQUENCE [LARGE SCALE GENOMIC DNA]</scope>
    <source>
        <strain evidence="2">MJR7716</strain>
    </source>
</reference>
<accession>A0A133PWB3</accession>
<dbReference type="Proteomes" id="UP000070533">
    <property type="component" value="Unassembled WGS sequence"/>
</dbReference>
<dbReference type="EMBL" id="LRQG01000217">
    <property type="protein sequence ID" value="KXA33718.1"/>
    <property type="molecule type" value="Genomic_DNA"/>
</dbReference>
<evidence type="ECO:0000313" key="1">
    <source>
        <dbReference type="EMBL" id="KXA33718.1"/>
    </source>
</evidence>
<gene>
    <name evidence="1" type="ORF">HMPREF3226_02374</name>
</gene>
<dbReference type="PATRIC" id="fig|28128.5.peg.2443"/>
<comment type="caution">
    <text evidence="1">The sequence shown here is derived from an EMBL/GenBank/DDBJ whole genome shotgun (WGS) entry which is preliminary data.</text>
</comment>
<protein>
    <submittedName>
        <fullName evidence="1">Uncharacterized protein</fullName>
    </submittedName>
</protein>
<organism evidence="1 2">
    <name type="scientific">Prevotella corporis</name>
    <dbReference type="NCBI Taxonomy" id="28128"/>
    <lineage>
        <taxon>Bacteria</taxon>
        <taxon>Pseudomonadati</taxon>
        <taxon>Bacteroidota</taxon>
        <taxon>Bacteroidia</taxon>
        <taxon>Bacteroidales</taxon>
        <taxon>Prevotellaceae</taxon>
        <taxon>Prevotella</taxon>
    </lineage>
</organism>
<dbReference type="AlphaFoldDB" id="A0A133PWB3"/>
<evidence type="ECO:0000313" key="2">
    <source>
        <dbReference type="Proteomes" id="UP000070533"/>
    </source>
</evidence>
<name>A0A133PWB3_9BACT</name>